<proteinExistence type="predicted"/>
<evidence type="ECO:0000256" key="1">
    <source>
        <dbReference type="SAM" id="MobiDB-lite"/>
    </source>
</evidence>
<name>A0A2Z7CXN6_9LAMI</name>
<feature type="compositionally biased region" description="Basic residues" evidence="1">
    <location>
        <begin position="77"/>
        <end position="90"/>
    </location>
</feature>
<accession>A0A2Z7CXN6</accession>
<evidence type="ECO:0000313" key="2">
    <source>
        <dbReference type="EMBL" id="KZV49419.1"/>
    </source>
</evidence>
<feature type="region of interest" description="Disordered" evidence="1">
    <location>
        <begin position="165"/>
        <end position="235"/>
    </location>
</feature>
<sequence length="235" mass="26697">MRDTGVTRSVSNTSILVHTDQHNKNSNGRNANRLHKEASFAILFQLTQSLRKRYRKNSSWQEESSATTLASIGAVYHRKSKKISSHRQSKLKADPNSDLSITPDPNSTPKQIWNLTKRRRTEDHSLARTRHPANQIHIAKRRRIASPVASPKHCRVASRYDAHKPVKSEIPGPHRSTPKHEPDLSTYLKSGLSPKRRRFATRVEPPTRVTKNSARPPDFTTASEYHQPVLTSTQI</sequence>
<protein>
    <submittedName>
        <fullName evidence="2">Uncharacterized protein</fullName>
    </submittedName>
</protein>
<dbReference type="AlphaFoldDB" id="A0A2Z7CXN6"/>
<organism evidence="2 3">
    <name type="scientific">Dorcoceras hygrometricum</name>
    <dbReference type="NCBI Taxonomy" id="472368"/>
    <lineage>
        <taxon>Eukaryota</taxon>
        <taxon>Viridiplantae</taxon>
        <taxon>Streptophyta</taxon>
        <taxon>Embryophyta</taxon>
        <taxon>Tracheophyta</taxon>
        <taxon>Spermatophyta</taxon>
        <taxon>Magnoliopsida</taxon>
        <taxon>eudicotyledons</taxon>
        <taxon>Gunneridae</taxon>
        <taxon>Pentapetalae</taxon>
        <taxon>asterids</taxon>
        <taxon>lamiids</taxon>
        <taxon>Lamiales</taxon>
        <taxon>Gesneriaceae</taxon>
        <taxon>Didymocarpoideae</taxon>
        <taxon>Trichosporeae</taxon>
        <taxon>Loxocarpinae</taxon>
        <taxon>Dorcoceras</taxon>
    </lineage>
</organism>
<gene>
    <name evidence="2" type="ORF">F511_12638</name>
</gene>
<feature type="compositionally biased region" description="Polar residues" evidence="1">
    <location>
        <begin position="97"/>
        <end position="111"/>
    </location>
</feature>
<feature type="region of interest" description="Disordered" evidence="1">
    <location>
        <begin position="1"/>
        <end position="30"/>
    </location>
</feature>
<evidence type="ECO:0000313" key="3">
    <source>
        <dbReference type="Proteomes" id="UP000250235"/>
    </source>
</evidence>
<keyword evidence="3" id="KW-1185">Reference proteome</keyword>
<dbReference type="EMBL" id="KQ993054">
    <property type="protein sequence ID" value="KZV49419.1"/>
    <property type="molecule type" value="Genomic_DNA"/>
</dbReference>
<feature type="region of interest" description="Disordered" evidence="1">
    <location>
        <begin position="77"/>
        <end position="111"/>
    </location>
</feature>
<feature type="compositionally biased region" description="Polar residues" evidence="1">
    <location>
        <begin position="1"/>
        <end position="16"/>
    </location>
</feature>
<dbReference type="Proteomes" id="UP000250235">
    <property type="component" value="Unassembled WGS sequence"/>
</dbReference>
<feature type="compositionally biased region" description="Polar residues" evidence="1">
    <location>
        <begin position="220"/>
        <end position="235"/>
    </location>
</feature>
<reference evidence="2 3" key="1">
    <citation type="journal article" date="2015" name="Proc. Natl. Acad. Sci. U.S.A.">
        <title>The resurrection genome of Boea hygrometrica: A blueprint for survival of dehydration.</title>
        <authorList>
            <person name="Xiao L."/>
            <person name="Yang G."/>
            <person name="Zhang L."/>
            <person name="Yang X."/>
            <person name="Zhao S."/>
            <person name="Ji Z."/>
            <person name="Zhou Q."/>
            <person name="Hu M."/>
            <person name="Wang Y."/>
            <person name="Chen M."/>
            <person name="Xu Y."/>
            <person name="Jin H."/>
            <person name="Xiao X."/>
            <person name="Hu G."/>
            <person name="Bao F."/>
            <person name="Hu Y."/>
            <person name="Wan P."/>
            <person name="Li L."/>
            <person name="Deng X."/>
            <person name="Kuang T."/>
            <person name="Xiang C."/>
            <person name="Zhu J.K."/>
            <person name="Oliver M.J."/>
            <person name="He Y."/>
        </authorList>
    </citation>
    <scope>NUCLEOTIDE SEQUENCE [LARGE SCALE GENOMIC DNA]</scope>
    <source>
        <strain evidence="3">cv. XS01</strain>
    </source>
</reference>